<name>I3SYN4_MEDTR</name>
<accession>I3SYN4</accession>
<reference evidence="1" key="1">
    <citation type="submission" date="2012-05" db="EMBL/GenBank/DDBJ databases">
        <authorList>
            <person name="Krishnakumar V."/>
            <person name="Cheung F."/>
            <person name="Xiao Y."/>
            <person name="Chan A."/>
            <person name="Moskal W.A."/>
            <person name="Town C.D."/>
        </authorList>
    </citation>
    <scope>NUCLEOTIDE SEQUENCE</scope>
</reference>
<organism evidence="1">
    <name type="scientific">Medicago truncatula</name>
    <name type="common">Barrel medic</name>
    <name type="synonym">Medicago tribuloides</name>
    <dbReference type="NCBI Taxonomy" id="3880"/>
    <lineage>
        <taxon>Eukaryota</taxon>
        <taxon>Viridiplantae</taxon>
        <taxon>Streptophyta</taxon>
        <taxon>Embryophyta</taxon>
        <taxon>Tracheophyta</taxon>
        <taxon>Spermatophyta</taxon>
        <taxon>Magnoliopsida</taxon>
        <taxon>eudicotyledons</taxon>
        <taxon>Gunneridae</taxon>
        <taxon>Pentapetalae</taxon>
        <taxon>rosids</taxon>
        <taxon>fabids</taxon>
        <taxon>Fabales</taxon>
        <taxon>Fabaceae</taxon>
        <taxon>Papilionoideae</taxon>
        <taxon>50 kb inversion clade</taxon>
        <taxon>NPAAA clade</taxon>
        <taxon>Hologalegina</taxon>
        <taxon>IRL clade</taxon>
        <taxon>Trifolieae</taxon>
        <taxon>Medicago</taxon>
    </lineage>
</organism>
<dbReference type="AlphaFoldDB" id="I3SYN4"/>
<sequence>MNCRMEISYSISSFRSNGESYCPRKTFTPLSLQMLRKRSMWHIFINKYLFSLLNAAT</sequence>
<proteinExistence type="evidence at transcript level"/>
<protein>
    <submittedName>
        <fullName evidence="1">Uncharacterized protein</fullName>
    </submittedName>
</protein>
<evidence type="ECO:0000313" key="1">
    <source>
        <dbReference type="EMBL" id="AFK45376.1"/>
    </source>
</evidence>
<dbReference type="EMBL" id="BT145582">
    <property type="protein sequence ID" value="AFK45376.1"/>
    <property type="molecule type" value="mRNA"/>
</dbReference>